<reference evidence="2 3" key="1">
    <citation type="journal article" date="2014" name="Am. J. Bot.">
        <title>Genome assembly and annotation for red clover (Trifolium pratense; Fabaceae).</title>
        <authorList>
            <person name="Istvanek J."/>
            <person name="Jaros M."/>
            <person name="Krenek A."/>
            <person name="Repkova J."/>
        </authorList>
    </citation>
    <scope>NUCLEOTIDE SEQUENCE [LARGE SCALE GENOMIC DNA]</scope>
    <source>
        <strain evidence="3">cv. Tatra</strain>
        <tissue evidence="2">Young leaves</tissue>
    </source>
</reference>
<dbReference type="Proteomes" id="UP000236291">
    <property type="component" value="Unassembled WGS sequence"/>
</dbReference>
<sequence length="51" mass="5766">MNHTLSLTNLTEAKRMMNCTIAIEAGETSGVKVRRGEERKRKQSTQTESEN</sequence>
<organism evidence="2 3">
    <name type="scientific">Trifolium pratense</name>
    <name type="common">Red clover</name>
    <dbReference type="NCBI Taxonomy" id="57577"/>
    <lineage>
        <taxon>Eukaryota</taxon>
        <taxon>Viridiplantae</taxon>
        <taxon>Streptophyta</taxon>
        <taxon>Embryophyta</taxon>
        <taxon>Tracheophyta</taxon>
        <taxon>Spermatophyta</taxon>
        <taxon>Magnoliopsida</taxon>
        <taxon>eudicotyledons</taxon>
        <taxon>Gunneridae</taxon>
        <taxon>Pentapetalae</taxon>
        <taxon>rosids</taxon>
        <taxon>fabids</taxon>
        <taxon>Fabales</taxon>
        <taxon>Fabaceae</taxon>
        <taxon>Papilionoideae</taxon>
        <taxon>50 kb inversion clade</taxon>
        <taxon>NPAAA clade</taxon>
        <taxon>Hologalegina</taxon>
        <taxon>IRL clade</taxon>
        <taxon>Trifolieae</taxon>
        <taxon>Trifolium</taxon>
    </lineage>
</organism>
<dbReference type="EMBL" id="ASHM01012117">
    <property type="protein sequence ID" value="PNX94069.1"/>
    <property type="molecule type" value="Genomic_DNA"/>
</dbReference>
<dbReference type="AlphaFoldDB" id="A0A2K3MTP0"/>
<comment type="caution">
    <text evidence="2">The sequence shown here is derived from an EMBL/GenBank/DDBJ whole genome shotgun (WGS) entry which is preliminary data.</text>
</comment>
<feature type="region of interest" description="Disordered" evidence="1">
    <location>
        <begin position="32"/>
        <end position="51"/>
    </location>
</feature>
<protein>
    <submittedName>
        <fullName evidence="2">Uncharacterized protein</fullName>
    </submittedName>
</protein>
<reference evidence="2 3" key="2">
    <citation type="journal article" date="2017" name="Front. Plant Sci.">
        <title>Gene Classification and Mining of Molecular Markers Useful in Red Clover (Trifolium pratense) Breeding.</title>
        <authorList>
            <person name="Istvanek J."/>
            <person name="Dluhosova J."/>
            <person name="Dluhos P."/>
            <person name="Patkova L."/>
            <person name="Nedelnik J."/>
            <person name="Repkova J."/>
        </authorList>
    </citation>
    <scope>NUCLEOTIDE SEQUENCE [LARGE SCALE GENOMIC DNA]</scope>
    <source>
        <strain evidence="3">cv. Tatra</strain>
        <tissue evidence="2">Young leaves</tissue>
    </source>
</reference>
<evidence type="ECO:0000256" key="1">
    <source>
        <dbReference type="SAM" id="MobiDB-lite"/>
    </source>
</evidence>
<accession>A0A2K3MTP0</accession>
<name>A0A2K3MTP0_TRIPR</name>
<gene>
    <name evidence="2" type="ORF">L195_g017236</name>
</gene>
<evidence type="ECO:0000313" key="3">
    <source>
        <dbReference type="Proteomes" id="UP000236291"/>
    </source>
</evidence>
<evidence type="ECO:0000313" key="2">
    <source>
        <dbReference type="EMBL" id="PNX94069.1"/>
    </source>
</evidence>
<proteinExistence type="predicted"/>